<keyword evidence="2" id="KW-0808">Transferase</keyword>
<dbReference type="PANTHER" id="PTHR31435">
    <property type="entry name" value="PROTEIN NATD1"/>
    <property type="match status" value="1"/>
</dbReference>
<dbReference type="GO" id="GO:0016746">
    <property type="term" value="F:acyltransferase activity"/>
    <property type="evidence" value="ECO:0007669"/>
    <property type="project" value="UniProtKB-KW"/>
</dbReference>
<feature type="domain" description="N-acetyltransferase" evidence="1">
    <location>
        <begin position="10"/>
        <end position="97"/>
    </location>
</feature>
<organism evidence="2 3">
    <name type="scientific">Promicromonospora aerolata</name>
    <dbReference type="NCBI Taxonomy" id="195749"/>
    <lineage>
        <taxon>Bacteria</taxon>
        <taxon>Bacillati</taxon>
        <taxon>Actinomycetota</taxon>
        <taxon>Actinomycetes</taxon>
        <taxon>Micrococcales</taxon>
        <taxon>Promicromonosporaceae</taxon>
        <taxon>Promicromonospora</taxon>
    </lineage>
</organism>
<dbReference type="InterPro" id="IPR045057">
    <property type="entry name" value="Gcn5-rel_NAT"/>
</dbReference>
<dbReference type="InterPro" id="IPR016181">
    <property type="entry name" value="Acyl_CoA_acyltransferase"/>
</dbReference>
<gene>
    <name evidence="2" type="ORF">ACFSL2_18490</name>
</gene>
<evidence type="ECO:0000259" key="1">
    <source>
        <dbReference type="PROSITE" id="PS51729"/>
    </source>
</evidence>
<evidence type="ECO:0000313" key="3">
    <source>
        <dbReference type="Proteomes" id="UP001597338"/>
    </source>
</evidence>
<dbReference type="InterPro" id="IPR031165">
    <property type="entry name" value="GNAT_YJDJ"/>
</dbReference>
<dbReference type="PANTHER" id="PTHR31435:SF10">
    <property type="entry name" value="BSR4717 PROTEIN"/>
    <property type="match status" value="1"/>
</dbReference>
<reference evidence="3" key="1">
    <citation type="journal article" date="2019" name="Int. J. Syst. Evol. Microbiol.">
        <title>The Global Catalogue of Microorganisms (GCM) 10K type strain sequencing project: providing services to taxonomists for standard genome sequencing and annotation.</title>
        <authorList>
            <consortium name="The Broad Institute Genomics Platform"/>
            <consortium name="The Broad Institute Genome Sequencing Center for Infectious Disease"/>
            <person name="Wu L."/>
            <person name="Ma J."/>
        </authorList>
    </citation>
    <scope>NUCLEOTIDE SEQUENCE [LARGE SCALE GENOMIC DNA]</scope>
    <source>
        <strain evidence="3">CCM 7043</strain>
    </source>
</reference>
<evidence type="ECO:0000313" key="2">
    <source>
        <dbReference type="EMBL" id="MFD2027505.1"/>
    </source>
</evidence>
<proteinExistence type="predicted"/>
<sequence length="102" mass="11005">MTDEPQVTVTDNPDRSRFEVSVDGTLAGFAAYETDAGAVVFVHTEVFDEYAGQGLAGRLAKVALGTVRETGGTVVPLCPFIRSYVQKHSPEYDDLLRDAPKA</sequence>
<dbReference type="Pfam" id="PF14542">
    <property type="entry name" value="Acetyltransf_CG"/>
    <property type="match status" value="1"/>
</dbReference>
<dbReference type="RefSeq" id="WP_377199245.1">
    <property type="nucleotide sequence ID" value="NZ_JBHUHF010000001.1"/>
</dbReference>
<protein>
    <submittedName>
        <fullName evidence="2">GNAT family N-acetyltransferase</fullName>
        <ecNumber evidence="2">2.3.1.-</ecNumber>
    </submittedName>
</protein>
<dbReference type="EC" id="2.3.1.-" evidence="2"/>
<accession>A0ABW4VDU9</accession>
<dbReference type="PROSITE" id="PS51729">
    <property type="entry name" value="GNAT_YJDJ"/>
    <property type="match status" value="1"/>
</dbReference>
<dbReference type="Gene3D" id="3.40.630.30">
    <property type="match status" value="1"/>
</dbReference>
<dbReference type="Proteomes" id="UP001597338">
    <property type="component" value="Unassembled WGS sequence"/>
</dbReference>
<comment type="caution">
    <text evidence="2">The sequence shown here is derived from an EMBL/GenBank/DDBJ whole genome shotgun (WGS) entry which is preliminary data.</text>
</comment>
<dbReference type="EMBL" id="JBHUHF010000001">
    <property type="protein sequence ID" value="MFD2027505.1"/>
    <property type="molecule type" value="Genomic_DNA"/>
</dbReference>
<keyword evidence="3" id="KW-1185">Reference proteome</keyword>
<dbReference type="SUPFAM" id="SSF55729">
    <property type="entry name" value="Acyl-CoA N-acyltransferases (Nat)"/>
    <property type="match status" value="1"/>
</dbReference>
<name>A0ABW4VDU9_9MICO</name>
<keyword evidence="2" id="KW-0012">Acyltransferase</keyword>